<dbReference type="Proteomes" id="UP000219072">
    <property type="component" value="Unassembled WGS sequence"/>
</dbReference>
<evidence type="ECO:0000256" key="3">
    <source>
        <dbReference type="ARBA" id="ARBA00011233"/>
    </source>
</evidence>
<comment type="subunit">
    <text evidence="3">Homotrimer.</text>
</comment>
<protein>
    <submittedName>
        <fullName evidence="6">2-dehydro-3-deoxyphosphogluconate aldolase / (4S)-4-hydroxy-2-oxoglutarate aldolase</fullName>
    </submittedName>
</protein>
<comment type="pathway">
    <text evidence="1">Carbohydrate acid metabolism.</text>
</comment>
<gene>
    <name evidence="6" type="ORF">SAMN06297387_10829</name>
</gene>
<dbReference type="InterPro" id="IPR013785">
    <property type="entry name" value="Aldolase_TIM"/>
</dbReference>
<evidence type="ECO:0000256" key="2">
    <source>
        <dbReference type="ARBA" id="ARBA00006906"/>
    </source>
</evidence>
<sequence length="210" mass="20563">MTAAAPGGVVAIVRLRAAPPDALHDVLVDAGVHALEVTLTTPGAEAALARWRAAGGPAAVGAGTVRTPEDVRRAVGAGAQFLVTPTTSPAVLDAAGEAGVPVLCGALTPTEIETAWRLGAAAVKVFPADTAGAHDYVRAVRAPLPDIPLLPTGGVDAPAARGYAALGCHGVGVGSSLVSAAATTPAALASLRTRAAALTAAWREGAREGA</sequence>
<evidence type="ECO:0000256" key="1">
    <source>
        <dbReference type="ARBA" id="ARBA00004761"/>
    </source>
</evidence>
<dbReference type="Pfam" id="PF01081">
    <property type="entry name" value="Aldolase"/>
    <property type="match status" value="1"/>
</dbReference>
<dbReference type="CDD" id="cd00452">
    <property type="entry name" value="KDPG_aldolase"/>
    <property type="match status" value="1"/>
</dbReference>
<dbReference type="RefSeq" id="WP_097231367.1">
    <property type="nucleotide sequence ID" value="NZ_OCNE01000008.1"/>
</dbReference>
<dbReference type="AlphaFoldDB" id="A0A286DW56"/>
<dbReference type="SUPFAM" id="SSF51569">
    <property type="entry name" value="Aldolase"/>
    <property type="match status" value="1"/>
</dbReference>
<accession>A0A286DW56</accession>
<evidence type="ECO:0000313" key="7">
    <source>
        <dbReference type="Proteomes" id="UP000219072"/>
    </source>
</evidence>
<keyword evidence="7" id="KW-1185">Reference proteome</keyword>
<evidence type="ECO:0000313" key="6">
    <source>
        <dbReference type="EMBL" id="SOD62866.1"/>
    </source>
</evidence>
<keyword evidence="5" id="KW-0119">Carbohydrate metabolism</keyword>
<proteinExistence type="inferred from homology"/>
<keyword evidence="4" id="KW-0456">Lyase</keyword>
<organism evidence="6 7">
    <name type="scientific">Streptomyces zhaozhouensis</name>
    <dbReference type="NCBI Taxonomy" id="1300267"/>
    <lineage>
        <taxon>Bacteria</taxon>
        <taxon>Bacillati</taxon>
        <taxon>Actinomycetota</taxon>
        <taxon>Actinomycetes</taxon>
        <taxon>Kitasatosporales</taxon>
        <taxon>Streptomycetaceae</taxon>
        <taxon>Streptomyces</taxon>
    </lineage>
</organism>
<name>A0A286DW56_9ACTN</name>
<evidence type="ECO:0000256" key="4">
    <source>
        <dbReference type="ARBA" id="ARBA00023239"/>
    </source>
</evidence>
<comment type="similarity">
    <text evidence="2">Belongs to the KHG/KDPG aldolase family.</text>
</comment>
<dbReference type="OrthoDB" id="9805177at2"/>
<dbReference type="Gene3D" id="3.20.20.70">
    <property type="entry name" value="Aldolase class I"/>
    <property type="match status" value="1"/>
</dbReference>
<dbReference type="PANTHER" id="PTHR30246:SF1">
    <property type="entry name" value="2-DEHYDRO-3-DEOXY-6-PHOSPHOGALACTONATE ALDOLASE-RELATED"/>
    <property type="match status" value="1"/>
</dbReference>
<evidence type="ECO:0000256" key="5">
    <source>
        <dbReference type="ARBA" id="ARBA00023277"/>
    </source>
</evidence>
<dbReference type="InterPro" id="IPR000887">
    <property type="entry name" value="Aldlse_KDPG_KHG"/>
</dbReference>
<dbReference type="GO" id="GO:0016829">
    <property type="term" value="F:lyase activity"/>
    <property type="evidence" value="ECO:0007669"/>
    <property type="project" value="UniProtKB-KW"/>
</dbReference>
<reference evidence="6 7" key="1">
    <citation type="submission" date="2017-09" db="EMBL/GenBank/DDBJ databases">
        <authorList>
            <person name="Ehlers B."/>
            <person name="Leendertz F.H."/>
        </authorList>
    </citation>
    <scope>NUCLEOTIDE SEQUENCE [LARGE SCALE GENOMIC DNA]</scope>
    <source>
        <strain evidence="6 7">CGMCC 4.7095</strain>
    </source>
</reference>
<dbReference type="PANTHER" id="PTHR30246">
    <property type="entry name" value="2-KETO-3-DEOXY-6-PHOSPHOGLUCONATE ALDOLASE"/>
    <property type="match status" value="1"/>
</dbReference>
<dbReference type="EMBL" id="OCNE01000008">
    <property type="protein sequence ID" value="SOD62866.1"/>
    <property type="molecule type" value="Genomic_DNA"/>
</dbReference>